<accession>A0A2P2PRN7</accession>
<evidence type="ECO:0000313" key="1">
    <source>
        <dbReference type="EMBL" id="MBX57407.1"/>
    </source>
</evidence>
<sequence>MVLLVVLIRRGDKLLILCSISVFIESGLCG</sequence>
<dbReference type="AlphaFoldDB" id="A0A2P2PRN7"/>
<reference evidence="1" key="1">
    <citation type="submission" date="2018-02" db="EMBL/GenBank/DDBJ databases">
        <title>Rhizophora mucronata_Transcriptome.</title>
        <authorList>
            <person name="Meera S.P."/>
            <person name="Sreeshan A."/>
            <person name="Augustine A."/>
        </authorList>
    </citation>
    <scope>NUCLEOTIDE SEQUENCE</scope>
    <source>
        <tissue evidence="1">Leaf</tissue>
    </source>
</reference>
<name>A0A2P2PRN7_RHIMU</name>
<proteinExistence type="predicted"/>
<protein>
    <submittedName>
        <fullName evidence="1">Uncharacterized protein</fullName>
    </submittedName>
</protein>
<dbReference type="EMBL" id="GGEC01076923">
    <property type="protein sequence ID" value="MBX57407.1"/>
    <property type="molecule type" value="Transcribed_RNA"/>
</dbReference>
<organism evidence="1">
    <name type="scientific">Rhizophora mucronata</name>
    <name type="common">Asiatic mangrove</name>
    <dbReference type="NCBI Taxonomy" id="61149"/>
    <lineage>
        <taxon>Eukaryota</taxon>
        <taxon>Viridiplantae</taxon>
        <taxon>Streptophyta</taxon>
        <taxon>Embryophyta</taxon>
        <taxon>Tracheophyta</taxon>
        <taxon>Spermatophyta</taxon>
        <taxon>Magnoliopsida</taxon>
        <taxon>eudicotyledons</taxon>
        <taxon>Gunneridae</taxon>
        <taxon>Pentapetalae</taxon>
        <taxon>rosids</taxon>
        <taxon>fabids</taxon>
        <taxon>Malpighiales</taxon>
        <taxon>Rhizophoraceae</taxon>
        <taxon>Rhizophora</taxon>
    </lineage>
</organism>